<comment type="caution">
    <text evidence="1">The sequence shown here is derived from an EMBL/GenBank/DDBJ whole genome shotgun (WGS) entry which is preliminary data.</text>
</comment>
<proteinExistence type="predicted"/>
<protein>
    <recommendedName>
        <fullName evidence="3">DUF4132 domain-containing protein</fullName>
    </recommendedName>
</protein>
<evidence type="ECO:0000313" key="1">
    <source>
        <dbReference type="EMBL" id="MDP9500902.1"/>
    </source>
</evidence>
<keyword evidence="2" id="KW-1185">Reference proteome</keyword>
<dbReference type="Proteomes" id="UP001224083">
    <property type="component" value="Unassembled WGS sequence"/>
</dbReference>
<accession>A0ABT9KFR3</accession>
<reference evidence="1 2" key="1">
    <citation type="submission" date="2022-12" db="EMBL/GenBank/DDBJ databases">
        <title>Genome sequence of Pasteurellaceae Bisgaard Taxon 45.</title>
        <authorList>
            <person name="Foggin C."/>
            <person name="Rosen L.E."/>
            <person name="Henton M."/>
            <person name="Buys A."/>
            <person name="Floyd T."/>
            <person name="Turner A.D."/>
            <person name="Tarbin J."/>
            <person name="Lloyd A.S."/>
            <person name="Chaitezvi C."/>
            <person name="Ellis R.J."/>
            <person name="Roberts H.C."/>
            <person name="Dastjerdi A."/>
            <person name="Nunez A."/>
            <person name="Van Vliet A.H."/>
            <person name="Steinbach F."/>
        </authorList>
    </citation>
    <scope>NUCLEOTIDE SEQUENCE [LARGE SCALE GENOMIC DNA]</scope>
    <source>
        <strain evidence="1 2">VF20HR</strain>
    </source>
</reference>
<organism evidence="1 2">
    <name type="scientific">Bisgaard Taxon 45</name>
    <dbReference type="NCBI Taxonomy" id="304289"/>
    <lineage>
        <taxon>Bacteria</taxon>
        <taxon>Pseudomonadati</taxon>
        <taxon>Pseudomonadota</taxon>
        <taxon>Gammaproteobacteria</taxon>
        <taxon>Pasteurellales</taxon>
        <taxon>Pasteurellaceae</taxon>
    </lineage>
</organism>
<name>A0ABT9KFR3_9PAST</name>
<dbReference type="EMBL" id="JAQAHH010000008">
    <property type="protein sequence ID" value="MDP9500902.1"/>
    <property type="molecule type" value="Genomic_DNA"/>
</dbReference>
<sequence>MYQALSSKYGFDDAMFFEYLCKKGPFSIQIWRKKQTQNYVILDETYADYTQGFEIQSPEKIFIPWGTTYETLFQQTQFKEKGIAYGFTFPIRIGRLLLKDVWFTPPVRKDVPVLELYTDCYHESATEKSYQELTSTLCENKQLITSCTEEKADPKLYKSVLHLNQTEFELRYYGHVKYYFDRGYSKLIIRDRTEYLDYVINEPYESQLVISDYLVIEAQDLIQMDYTNYAIVKRRPPKIKEKFRDDQSLIWTDDINHKIGFTSDDRAIVFDKEEIESFTLANTETRRSNNESSLTICFVDKNKDAITLFLAEYDFLPPYVDKIKALTQKEVLFLEQYIEDV</sequence>
<evidence type="ECO:0000313" key="2">
    <source>
        <dbReference type="Proteomes" id="UP001224083"/>
    </source>
</evidence>
<evidence type="ECO:0008006" key="3">
    <source>
        <dbReference type="Google" id="ProtNLM"/>
    </source>
</evidence>
<gene>
    <name evidence="1" type="ORF">O7M46_08000</name>
</gene>